<gene>
    <name evidence="11" type="primary">manB</name>
    <name evidence="11" type="ordered locus">MMOB2630</name>
</gene>
<evidence type="ECO:0000256" key="6">
    <source>
        <dbReference type="ARBA" id="ARBA00023235"/>
    </source>
</evidence>
<evidence type="ECO:0000259" key="8">
    <source>
        <dbReference type="Pfam" id="PF02878"/>
    </source>
</evidence>
<dbReference type="InterPro" id="IPR005846">
    <property type="entry name" value="A-D-PHexomutase_a/b/a-III"/>
</dbReference>
<dbReference type="InterPro" id="IPR005841">
    <property type="entry name" value="Alpha-D-phosphohexomutase_SF"/>
</dbReference>
<dbReference type="Gene3D" id="3.40.120.10">
    <property type="entry name" value="Alpha-D-Glucose-1,6-Bisphosphate, subunit A, domain 3"/>
    <property type="match status" value="3"/>
</dbReference>
<dbReference type="PANTHER" id="PTHR45745">
    <property type="entry name" value="PHOSPHOMANNOMUTASE 45A"/>
    <property type="match status" value="1"/>
</dbReference>
<keyword evidence="6 11" id="KW-0413">Isomerase</keyword>
<dbReference type="RefSeq" id="WP_011264783.1">
    <property type="nucleotide sequence ID" value="NC_006908.1"/>
</dbReference>
<dbReference type="Gene3D" id="3.30.310.50">
    <property type="entry name" value="Alpha-D-phosphohexomutase, C-terminal domain"/>
    <property type="match status" value="1"/>
</dbReference>
<dbReference type="InterPro" id="IPR005845">
    <property type="entry name" value="A-D-PHexomutase_a/b/a-II"/>
</dbReference>
<dbReference type="CDD" id="cd05799">
    <property type="entry name" value="PGM2"/>
    <property type="match status" value="1"/>
</dbReference>
<feature type="domain" description="Alpha-D-phosphohexomutase alpha/beta/alpha" evidence="10">
    <location>
        <begin position="283"/>
        <end position="409"/>
    </location>
</feature>
<dbReference type="GO" id="GO:0000287">
    <property type="term" value="F:magnesium ion binding"/>
    <property type="evidence" value="ECO:0007669"/>
    <property type="project" value="InterPro"/>
</dbReference>
<evidence type="ECO:0000256" key="7">
    <source>
        <dbReference type="RuleBase" id="RU004326"/>
    </source>
</evidence>
<comment type="similarity">
    <text evidence="2 7">Belongs to the phosphohexose mutase family.</text>
</comment>
<proteinExistence type="inferred from homology"/>
<evidence type="ECO:0000256" key="4">
    <source>
        <dbReference type="ARBA" id="ARBA00022723"/>
    </source>
</evidence>
<dbReference type="Proteomes" id="UP000009072">
    <property type="component" value="Chromosome"/>
</dbReference>
<keyword evidence="12" id="KW-1185">Reference proteome</keyword>
<evidence type="ECO:0000313" key="11">
    <source>
        <dbReference type="EMBL" id="AAT27749.1"/>
    </source>
</evidence>
<dbReference type="eggNOG" id="COG1109">
    <property type="taxonomic scope" value="Bacteria"/>
</dbReference>
<dbReference type="EC" id="5.4.2.8" evidence="11"/>
<dbReference type="GO" id="GO:0006166">
    <property type="term" value="P:purine ribonucleoside salvage"/>
    <property type="evidence" value="ECO:0007669"/>
    <property type="project" value="TreeGrafter"/>
</dbReference>
<organism evidence="11 12">
    <name type="scientific">Mycoplasma mobile (strain ATCC 43663 / 163K / NCTC 11711)</name>
    <name type="common">Mesomycoplasma mobile</name>
    <dbReference type="NCBI Taxonomy" id="267748"/>
    <lineage>
        <taxon>Bacteria</taxon>
        <taxon>Bacillati</taxon>
        <taxon>Mycoplasmatota</taxon>
        <taxon>Mycoplasmoidales</taxon>
        <taxon>Metamycoplasmataceae</taxon>
        <taxon>Mesomycoplasma</taxon>
    </lineage>
</organism>
<evidence type="ECO:0000256" key="5">
    <source>
        <dbReference type="ARBA" id="ARBA00022842"/>
    </source>
</evidence>
<evidence type="ECO:0000313" key="12">
    <source>
        <dbReference type="Proteomes" id="UP000009072"/>
    </source>
</evidence>
<dbReference type="Pfam" id="PF02880">
    <property type="entry name" value="PGM_PMM_III"/>
    <property type="match status" value="1"/>
</dbReference>
<dbReference type="SUPFAM" id="SSF55957">
    <property type="entry name" value="Phosphoglucomutase, C-terminal domain"/>
    <property type="match status" value="1"/>
</dbReference>
<evidence type="ECO:0000256" key="1">
    <source>
        <dbReference type="ARBA" id="ARBA00001946"/>
    </source>
</evidence>
<dbReference type="Pfam" id="PF02878">
    <property type="entry name" value="PGM_PMM_I"/>
    <property type="match status" value="1"/>
</dbReference>
<dbReference type="PROSITE" id="PS00710">
    <property type="entry name" value="PGM_PMM"/>
    <property type="match status" value="1"/>
</dbReference>
<dbReference type="HOGENOM" id="CLU_016950_0_0_14"/>
<dbReference type="KEGG" id="mmo:MMOB2630"/>
<name>Q6KI27_MYCM1</name>
<dbReference type="InterPro" id="IPR005844">
    <property type="entry name" value="A-D-PHexomutase_a/b/a-I"/>
</dbReference>
<keyword evidence="5 7" id="KW-0460">Magnesium</keyword>
<dbReference type="InterPro" id="IPR036900">
    <property type="entry name" value="A-D-PHexomutase_C_sf"/>
</dbReference>
<dbReference type="GO" id="GO:0008973">
    <property type="term" value="F:phosphopentomutase activity"/>
    <property type="evidence" value="ECO:0007669"/>
    <property type="project" value="TreeGrafter"/>
</dbReference>
<dbReference type="Pfam" id="PF02879">
    <property type="entry name" value="PGM_PMM_II"/>
    <property type="match status" value="1"/>
</dbReference>
<accession>Q6KI27</accession>
<keyword evidence="3" id="KW-0597">Phosphoprotein</keyword>
<evidence type="ECO:0000259" key="10">
    <source>
        <dbReference type="Pfam" id="PF02880"/>
    </source>
</evidence>
<protein>
    <submittedName>
        <fullName evidence="11">Phosphomannomutase</fullName>
        <ecNumber evidence="11">5.4.2.8</ecNumber>
    </submittedName>
</protein>
<feature type="domain" description="Alpha-D-phosphohexomutase alpha/beta/alpha" evidence="8">
    <location>
        <begin position="5"/>
        <end position="144"/>
    </location>
</feature>
<feature type="domain" description="Alpha-D-phosphohexomutase alpha/beta/alpha" evidence="9">
    <location>
        <begin position="183"/>
        <end position="271"/>
    </location>
</feature>
<dbReference type="AlphaFoldDB" id="Q6KI27"/>
<comment type="cofactor">
    <cofactor evidence="1">
        <name>Mg(2+)</name>
        <dbReference type="ChEBI" id="CHEBI:18420"/>
    </cofactor>
</comment>
<dbReference type="GO" id="GO:0005975">
    <property type="term" value="P:carbohydrate metabolic process"/>
    <property type="evidence" value="ECO:0007669"/>
    <property type="project" value="InterPro"/>
</dbReference>
<reference evidence="11 12" key="1">
    <citation type="journal article" date="2004" name="Genome Res.">
        <title>The complete genome and proteome of Mycoplasma mobile.</title>
        <authorList>
            <person name="Jaffe J.D."/>
            <person name="Stange-Thomann N."/>
            <person name="Smith C."/>
            <person name="DeCaprio D."/>
            <person name="Fisher S."/>
            <person name="Butler J."/>
            <person name="Calvo S."/>
            <person name="Elkins T."/>
            <person name="FitzGerald M.G."/>
            <person name="Hafez N."/>
            <person name="Kodira C.D."/>
            <person name="Major J."/>
            <person name="Wang S."/>
            <person name="Wilkinson J."/>
            <person name="Nicol R."/>
            <person name="Nusbaum C."/>
            <person name="Birren B."/>
            <person name="Berg H.C."/>
            <person name="Church G.M."/>
        </authorList>
    </citation>
    <scope>NUCLEOTIDE SEQUENCE [LARGE SCALE GENOMIC DNA]</scope>
    <source>
        <strain evidence="12">ATCC 43663 / 163K / NCTC 11711</strain>
    </source>
</reference>
<keyword evidence="4 7" id="KW-0479">Metal-binding</keyword>
<dbReference type="InterPro" id="IPR016055">
    <property type="entry name" value="A-D-PHexomutase_a/b/a-I/II/III"/>
</dbReference>
<dbReference type="GO" id="GO:0004615">
    <property type="term" value="F:phosphomannomutase activity"/>
    <property type="evidence" value="ECO:0007669"/>
    <property type="project" value="UniProtKB-EC"/>
</dbReference>
<evidence type="ECO:0000259" key="9">
    <source>
        <dbReference type="Pfam" id="PF02879"/>
    </source>
</evidence>
<sequence>MKELEFGTAGLRGILGKTKEHLNIFHVARVIEGFAKYLKSETFNWKNKIVIIGRDNRRKSREFSRLAASILAFHKINVLISREIIATPIISYATKYHKALGAINITASHNPKEYNGIKLYDKNGSQILPDVVDKIKSNFLNYEDYTKKQALNQFIFSIKNKYINYIPKQTLQSYEEKVLKVGGSQKNLSNINLSFSPQHGTGAKIVKSIFKKLNVNAFFEEAQMKNDPDFTHTKSPNPEDKSSYENVIKLGLIHKSDAVLITDPDADRVGIGILRNNEYILLNGNETATLIFNYLIEINENKLQDKYLIYSFVSSSLPKKMAIENNIKWYEVATGFKYIGNLIEQIKNESKTSKLLFAFEESYGSLINDSLAYDKDAIQSCVILAKMISFYKKKSKTLLDVLEDIYKKYGYIKSESFSINLDEKNPLHLENIQSKFINLKFNEDFKIENFIKGKENIAPSNMIRISFQNLNWIALRPSGTEAKIKFYLYVVDKDKILVEKNWNILKEKILSII</sequence>
<dbReference type="STRING" id="267748.MMOB2630"/>
<dbReference type="SUPFAM" id="SSF53738">
    <property type="entry name" value="Phosphoglucomutase, first 3 domains"/>
    <property type="match status" value="3"/>
</dbReference>
<evidence type="ECO:0000256" key="2">
    <source>
        <dbReference type="ARBA" id="ARBA00010231"/>
    </source>
</evidence>
<dbReference type="PRINTS" id="PR00509">
    <property type="entry name" value="PGMPMM"/>
</dbReference>
<dbReference type="OrthoDB" id="9806956at2"/>
<evidence type="ECO:0000256" key="3">
    <source>
        <dbReference type="ARBA" id="ARBA00022553"/>
    </source>
</evidence>
<dbReference type="InterPro" id="IPR016066">
    <property type="entry name" value="A-D-PHexomutase_CS"/>
</dbReference>
<dbReference type="PANTHER" id="PTHR45745:SF1">
    <property type="entry name" value="PHOSPHOGLUCOMUTASE 2B-RELATED"/>
    <property type="match status" value="1"/>
</dbReference>
<dbReference type="EMBL" id="AE017308">
    <property type="protein sequence ID" value="AAT27749.1"/>
    <property type="molecule type" value="Genomic_DNA"/>
</dbReference>